<protein>
    <submittedName>
        <fullName evidence="1">Uncharacterized protein</fullName>
    </submittedName>
</protein>
<proteinExistence type="predicted"/>
<dbReference type="AlphaFoldDB" id="A0A3S5AYG2"/>
<comment type="caution">
    <text evidence="1">The sequence shown here is derived from an EMBL/GenBank/DDBJ whole genome shotgun (WGS) entry which is preliminary data.</text>
</comment>
<gene>
    <name evidence="1" type="ORF">PXEA_LOCUS28834</name>
</gene>
<organism evidence="1 2">
    <name type="scientific">Protopolystoma xenopodis</name>
    <dbReference type="NCBI Taxonomy" id="117903"/>
    <lineage>
        <taxon>Eukaryota</taxon>
        <taxon>Metazoa</taxon>
        <taxon>Spiralia</taxon>
        <taxon>Lophotrochozoa</taxon>
        <taxon>Platyhelminthes</taxon>
        <taxon>Monogenea</taxon>
        <taxon>Polyopisthocotylea</taxon>
        <taxon>Polystomatidea</taxon>
        <taxon>Polystomatidae</taxon>
        <taxon>Protopolystoma</taxon>
    </lineage>
</organism>
<dbReference type="Proteomes" id="UP000784294">
    <property type="component" value="Unassembled WGS sequence"/>
</dbReference>
<sequence length="83" mass="9329">MTHISSIAAQMTPQFRHSLFTNLPTGTGGWWVGPSLGGWPISRPEQTFIVLAEHVTLFKTHARPYRRTTKGRHMTRSLAGLNE</sequence>
<evidence type="ECO:0000313" key="2">
    <source>
        <dbReference type="Proteomes" id="UP000784294"/>
    </source>
</evidence>
<keyword evidence="2" id="KW-1185">Reference proteome</keyword>
<name>A0A3S5AYG2_9PLAT</name>
<reference evidence="1" key="1">
    <citation type="submission" date="2018-11" db="EMBL/GenBank/DDBJ databases">
        <authorList>
            <consortium name="Pathogen Informatics"/>
        </authorList>
    </citation>
    <scope>NUCLEOTIDE SEQUENCE</scope>
</reference>
<accession>A0A3S5AYG2</accession>
<dbReference type="EMBL" id="CAAALY010249725">
    <property type="protein sequence ID" value="VEL35394.1"/>
    <property type="molecule type" value="Genomic_DNA"/>
</dbReference>
<evidence type="ECO:0000313" key="1">
    <source>
        <dbReference type="EMBL" id="VEL35394.1"/>
    </source>
</evidence>